<dbReference type="EMBL" id="KV919180">
    <property type="protein sequence ID" value="OSX71024.1"/>
    <property type="molecule type" value="Genomic_DNA"/>
</dbReference>
<evidence type="ECO:0000256" key="8">
    <source>
        <dbReference type="SAM" id="MobiDB-lite"/>
    </source>
</evidence>
<dbReference type="InterPro" id="IPR005854">
    <property type="entry name" value="PurF"/>
</dbReference>
<proteinExistence type="inferred from homology"/>
<protein>
    <recommendedName>
        <fullName evidence="3">amidophosphoribosyltransferase</fullName>
        <ecNumber evidence="3">2.4.2.14</ecNumber>
    </recommendedName>
</protein>
<dbReference type="InterPro" id="IPR029057">
    <property type="entry name" value="PRTase-like"/>
</dbReference>
<name>A0A1X6NQY3_PORUM</name>
<dbReference type="CDD" id="cd06223">
    <property type="entry name" value="PRTases_typeI"/>
    <property type="match status" value="1"/>
</dbReference>
<dbReference type="EC" id="2.4.2.14" evidence="3"/>
<evidence type="ECO:0000256" key="1">
    <source>
        <dbReference type="ARBA" id="ARBA00005209"/>
    </source>
</evidence>
<comment type="pathway">
    <text evidence="1">Purine metabolism; IMP biosynthesis via de novo pathway; N(1)-(5-phospho-D-ribosyl)glycinamide from 5-phospho-alpha-D-ribose 1-diphosphate: step 1/2.</text>
</comment>
<dbReference type="Proteomes" id="UP000218209">
    <property type="component" value="Unassembled WGS sequence"/>
</dbReference>
<dbReference type="Gene3D" id="3.60.20.10">
    <property type="entry name" value="Glutamine Phosphoribosylpyrophosphate, subunit 1, domain 1"/>
    <property type="match status" value="1"/>
</dbReference>
<dbReference type="Pfam" id="PF00156">
    <property type="entry name" value="Pribosyltran"/>
    <property type="match status" value="1"/>
</dbReference>
<dbReference type="InterPro" id="IPR035584">
    <property type="entry name" value="PurF_N"/>
</dbReference>
<feature type="region of interest" description="Disordered" evidence="8">
    <location>
        <begin position="1"/>
        <end position="119"/>
    </location>
</feature>
<dbReference type="PANTHER" id="PTHR11907">
    <property type="entry name" value="AMIDOPHOSPHORIBOSYLTRANSFERASE"/>
    <property type="match status" value="1"/>
</dbReference>
<dbReference type="AlphaFoldDB" id="A0A1X6NQY3"/>
<dbReference type="HAMAP" id="MF_01931">
    <property type="entry name" value="PurF"/>
    <property type="match status" value="1"/>
</dbReference>
<feature type="domain" description="Glutamine amidotransferase type-2" evidence="9">
    <location>
        <begin position="138"/>
        <end position="362"/>
    </location>
</feature>
<organism evidence="10 11">
    <name type="scientific">Porphyra umbilicalis</name>
    <name type="common">Purple laver</name>
    <name type="synonym">Red alga</name>
    <dbReference type="NCBI Taxonomy" id="2786"/>
    <lineage>
        <taxon>Eukaryota</taxon>
        <taxon>Rhodophyta</taxon>
        <taxon>Bangiophyceae</taxon>
        <taxon>Bangiales</taxon>
        <taxon>Bangiaceae</taxon>
        <taxon>Porphyra</taxon>
    </lineage>
</organism>
<keyword evidence="11" id="KW-1185">Reference proteome</keyword>
<dbReference type="InterPro" id="IPR017932">
    <property type="entry name" value="GATase_2_dom"/>
</dbReference>
<keyword evidence="6" id="KW-0658">Purine biosynthesis</keyword>
<reference evidence="10 11" key="1">
    <citation type="submission" date="2017-03" db="EMBL/GenBank/DDBJ databases">
        <title>WGS assembly of Porphyra umbilicalis.</title>
        <authorList>
            <person name="Brawley S.H."/>
            <person name="Blouin N.A."/>
            <person name="Ficko-Blean E."/>
            <person name="Wheeler G.L."/>
            <person name="Lohr M."/>
            <person name="Goodson H.V."/>
            <person name="Jenkins J.W."/>
            <person name="Blaby-Haas C.E."/>
            <person name="Helliwell K.E."/>
            <person name="Chan C."/>
            <person name="Marriage T."/>
            <person name="Bhattacharya D."/>
            <person name="Klein A.S."/>
            <person name="Badis Y."/>
            <person name="Brodie J."/>
            <person name="Cao Y."/>
            <person name="Collen J."/>
            <person name="Dittami S.M."/>
            <person name="Gachon C.M."/>
            <person name="Green B.R."/>
            <person name="Karpowicz S."/>
            <person name="Kim J.W."/>
            <person name="Kudahl U."/>
            <person name="Lin S."/>
            <person name="Michel G."/>
            <person name="Mittag M."/>
            <person name="Olson B.J."/>
            <person name="Pangilinan J."/>
            <person name="Peng Y."/>
            <person name="Qiu H."/>
            <person name="Shu S."/>
            <person name="Singer J.T."/>
            <person name="Smith A.G."/>
            <person name="Sprecher B.N."/>
            <person name="Wagner V."/>
            <person name="Wang W."/>
            <person name="Wang Z.-Y."/>
            <person name="Yan J."/>
            <person name="Yarish C."/>
            <person name="Zoeuner-Riek S."/>
            <person name="Zhuang Y."/>
            <person name="Zou Y."/>
            <person name="Lindquist E.A."/>
            <person name="Grimwood J."/>
            <person name="Barry K."/>
            <person name="Rokhsar D.S."/>
            <person name="Schmutz J."/>
            <person name="Stiller J.W."/>
            <person name="Grossman A.R."/>
            <person name="Prochnik S.E."/>
        </authorList>
    </citation>
    <scope>NUCLEOTIDE SEQUENCE [LARGE SCALE GENOMIC DNA]</scope>
    <source>
        <strain evidence="10">4086291</strain>
    </source>
</reference>
<dbReference type="UniPathway" id="UPA00074">
    <property type="reaction ID" value="UER00124"/>
</dbReference>
<dbReference type="GO" id="GO:0004044">
    <property type="term" value="F:amidophosphoribosyltransferase activity"/>
    <property type="evidence" value="ECO:0007669"/>
    <property type="project" value="UniProtKB-EC"/>
</dbReference>
<evidence type="ECO:0000256" key="5">
    <source>
        <dbReference type="ARBA" id="ARBA00022679"/>
    </source>
</evidence>
<comment type="similarity">
    <text evidence="2">In the C-terminal section; belongs to the purine/pyrimidine phosphoribosyltransferase family.</text>
</comment>
<dbReference type="InterPro" id="IPR029055">
    <property type="entry name" value="Ntn_hydrolases_N"/>
</dbReference>
<evidence type="ECO:0000256" key="6">
    <source>
        <dbReference type="ARBA" id="ARBA00022755"/>
    </source>
</evidence>
<feature type="compositionally biased region" description="Low complexity" evidence="8">
    <location>
        <begin position="25"/>
        <end position="42"/>
    </location>
</feature>
<dbReference type="GO" id="GO:0009113">
    <property type="term" value="P:purine nucleobase biosynthetic process"/>
    <property type="evidence" value="ECO:0007669"/>
    <property type="project" value="InterPro"/>
</dbReference>
<sequence length="590" mass="60145">MAAPPPTRGGRGGGAAAAPPPTPPTVGFVPLPGGALAPRGAASSGGGGRALLRRPRRSLRPPAPAAAARRPVRRAGAGATAAAGGGAPRTPPGAPSAGITDGAAAPTGAGGAPAAGAPPTDGGILIDAAGGDHLREECGVVGVWGDAAAAATCYYGLHALQHRGQEGAGIVTSAPDAGELLEHKGLGLVSEVFGNVADLERLTGTAAIGHNRYSTAGAKSVRNVQPLVATFRDGPVSVAHNGNLTNAPRLRVELELRGSIFHTSSDTEVILHLMATSVSSAGELSRRVADALGRVEGAYSVLILSRDALVAVRDPRGFRPLVLGALPSGAPMLASESCALDLAGAALVREVEPGEMLVLSAAGVTSDFPFARARRRACVFEHIYFSKPSSVVFGRSVYASRVRFGELLAATAGVPAADVVVPVPESGVPAALGFSAASGVPFQQGILRSHYVGRTFIQPSQGVRDIGVKLKLAPVRSVIAGKVVVAVDDSIVRGTTSKKIVRMLRDAGATEVHMRIACPPIVGSCYYGVDTPDRESLISYRNDVEATRAYIGADSLGFLPLDGLHDFLGEEADTFCDACFSGNYPILPVE</sequence>
<evidence type="ECO:0000256" key="2">
    <source>
        <dbReference type="ARBA" id="ARBA00010138"/>
    </source>
</evidence>
<dbReference type="CDD" id="cd00715">
    <property type="entry name" value="GPATase_N"/>
    <property type="match status" value="1"/>
</dbReference>
<dbReference type="Pfam" id="PF13537">
    <property type="entry name" value="GATase_7"/>
    <property type="match status" value="1"/>
</dbReference>
<keyword evidence="5" id="KW-0808">Transferase</keyword>
<gene>
    <name evidence="10" type="ORF">BU14_0615s0013</name>
</gene>
<evidence type="ECO:0000313" key="10">
    <source>
        <dbReference type="EMBL" id="OSX71024.1"/>
    </source>
</evidence>
<dbReference type="SUPFAM" id="SSF53271">
    <property type="entry name" value="PRTase-like"/>
    <property type="match status" value="1"/>
</dbReference>
<feature type="compositionally biased region" description="Low complexity" evidence="8">
    <location>
        <begin position="65"/>
        <end position="82"/>
    </location>
</feature>
<dbReference type="GO" id="GO:0006189">
    <property type="term" value="P:'de novo' IMP biosynthetic process"/>
    <property type="evidence" value="ECO:0007669"/>
    <property type="project" value="UniProtKB-UniPathway"/>
</dbReference>
<feature type="compositionally biased region" description="Low complexity" evidence="8">
    <location>
        <begin position="95"/>
        <end position="107"/>
    </location>
</feature>
<dbReference type="Gene3D" id="3.40.50.2020">
    <property type="match status" value="1"/>
</dbReference>
<evidence type="ECO:0000313" key="11">
    <source>
        <dbReference type="Proteomes" id="UP000218209"/>
    </source>
</evidence>
<keyword evidence="4" id="KW-0328">Glycosyltransferase</keyword>
<dbReference type="NCBIfam" id="TIGR01134">
    <property type="entry name" value="purF"/>
    <property type="match status" value="1"/>
</dbReference>
<evidence type="ECO:0000256" key="7">
    <source>
        <dbReference type="ARBA" id="ARBA00022962"/>
    </source>
</evidence>
<dbReference type="OrthoDB" id="191723at2759"/>
<dbReference type="InterPro" id="IPR000836">
    <property type="entry name" value="PRTase_dom"/>
</dbReference>
<evidence type="ECO:0000256" key="4">
    <source>
        <dbReference type="ARBA" id="ARBA00022676"/>
    </source>
</evidence>
<dbReference type="SUPFAM" id="SSF56235">
    <property type="entry name" value="N-terminal nucleophile aminohydrolases (Ntn hydrolases)"/>
    <property type="match status" value="1"/>
</dbReference>
<evidence type="ECO:0000259" key="9">
    <source>
        <dbReference type="PROSITE" id="PS51278"/>
    </source>
</evidence>
<dbReference type="PROSITE" id="PS51278">
    <property type="entry name" value="GATASE_TYPE_2"/>
    <property type="match status" value="1"/>
</dbReference>
<accession>A0A1X6NQY3</accession>
<evidence type="ECO:0000256" key="3">
    <source>
        <dbReference type="ARBA" id="ARBA00011941"/>
    </source>
</evidence>
<keyword evidence="7" id="KW-0315">Glutamine amidotransferase</keyword>